<accession>A0A0T6BVB8</accession>
<reference evidence="1 2" key="1">
    <citation type="journal article" date="2015" name="Int. J. Syst. Evol. Microbiol.">
        <title>Bacillus glycinifermentans sp. nov., isolated from fermented soybean paste.</title>
        <authorList>
            <person name="Kim S.J."/>
            <person name="Dunlap C.A."/>
            <person name="Kwon S.W."/>
            <person name="Rooney A.P."/>
        </authorList>
    </citation>
    <scope>NUCLEOTIDE SEQUENCE [LARGE SCALE GENOMIC DNA]</scope>
    <source>
        <strain evidence="1 2">GO-13</strain>
    </source>
</reference>
<evidence type="ECO:0000313" key="2">
    <source>
        <dbReference type="Proteomes" id="UP000036168"/>
    </source>
</evidence>
<gene>
    <name evidence="1" type="ORF">AB447_209375</name>
</gene>
<sequence length="78" mass="9259">MCGLNVSYQIHCAQGSKVRCLYIDVFRFRILTVYSDTEWYTKGKTRKVPVWISDNGLFFYRLAIRIGIPKTKRRCFDD</sequence>
<dbReference type="AlphaFoldDB" id="A0A0T6BVB8"/>
<proteinExistence type="predicted"/>
<comment type="caution">
    <text evidence="1">The sequence shown here is derived from an EMBL/GenBank/DDBJ whole genome shotgun (WGS) entry which is preliminary data.</text>
</comment>
<evidence type="ECO:0000313" key="1">
    <source>
        <dbReference type="EMBL" id="KRT95502.1"/>
    </source>
</evidence>
<dbReference type="EMBL" id="LECW02000002">
    <property type="protein sequence ID" value="KRT95502.1"/>
    <property type="molecule type" value="Genomic_DNA"/>
</dbReference>
<protein>
    <submittedName>
        <fullName evidence="1">Uncharacterized protein</fullName>
    </submittedName>
</protein>
<name>A0A0T6BVB8_9BACI</name>
<organism evidence="1 2">
    <name type="scientific">Bacillus glycinifermentans</name>
    <dbReference type="NCBI Taxonomy" id="1664069"/>
    <lineage>
        <taxon>Bacteria</taxon>
        <taxon>Bacillati</taxon>
        <taxon>Bacillota</taxon>
        <taxon>Bacilli</taxon>
        <taxon>Bacillales</taxon>
        <taxon>Bacillaceae</taxon>
        <taxon>Bacillus</taxon>
    </lineage>
</organism>
<dbReference type="Proteomes" id="UP000036168">
    <property type="component" value="Unassembled WGS sequence"/>
</dbReference>